<evidence type="ECO:0000256" key="1">
    <source>
        <dbReference type="SAM" id="MobiDB-lite"/>
    </source>
</evidence>
<sequence>MGKKKKKSSAPQPRGSNSSMLHAINTMTLRRATPREPASTKQSKKKNGAIPRKRFRLCVRGPAGTRAAQDGDRLTTTSLGREVWLRWHMLIFDQTFYAMDGFRTWDAYAHHLPDIAATIRGYRERRVERGLFHLRPLRDLLLFHLMFPSLRHAPPRRPQKVEVSVSQEKRGQAAAGGQQIRE</sequence>
<protein>
    <submittedName>
        <fullName evidence="2">Uncharacterized protein</fullName>
    </submittedName>
</protein>
<dbReference type="eggNOG" id="ENOG502R79Z">
    <property type="taxonomic scope" value="Eukaryota"/>
</dbReference>
<feature type="region of interest" description="Disordered" evidence="1">
    <location>
        <begin position="154"/>
        <end position="182"/>
    </location>
</feature>
<reference evidence="2" key="1">
    <citation type="submission" date="2015-04" db="UniProtKB">
        <authorList>
            <consortium name="EnsemblPlants"/>
        </authorList>
    </citation>
    <scope>IDENTIFICATION</scope>
</reference>
<keyword evidence="3" id="KW-1185">Reference proteome</keyword>
<evidence type="ECO:0000313" key="3">
    <source>
        <dbReference type="Proteomes" id="UP000026962"/>
    </source>
</evidence>
<proteinExistence type="predicted"/>
<name>A0A0E0KWX0_ORYPU</name>
<organism evidence="2">
    <name type="scientific">Oryza punctata</name>
    <name type="common">Red rice</name>
    <dbReference type="NCBI Taxonomy" id="4537"/>
    <lineage>
        <taxon>Eukaryota</taxon>
        <taxon>Viridiplantae</taxon>
        <taxon>Streptophyta</taxon>
        <taxon>Embryophyta</taxon>
        <taxon>Tracheophyta</taxon>
        <taxon>Spermatophyta</taxon>
        <taxon>Magnoliopsida</taxon>
        <taxon>Liliopsida</taxon>
        <taxon>Poales</taxon>
        <taxon>Poaceae</taxon>
        <taxon>BOP clade</taxon>
        <taxon>Oryzoideae</taxon>
        <taxon>Oryzeae</taxon>
        <taxon>Oryzinae</taxon>
        <taxon>Oryza</taxon>
    </lineage>
</organism>
<dbReference type="AlphaFoldDB" id="A0A0E0KWX0"/>
<dbReference type="Gramene" id="OPUNC04G27390.1">
    <property type="protein sequence ID" value="OPUNC04G27390.1"/>
    <property type="gene ID" value="OPUNC04G27390"/>
</dbReference>
<dbReference type="EnsemblPlants" id="OPUNC04G27390.1">
    <property type="protein sequence ID" value="OPUNC04G27390.1"/>
    <property type="gene ID" value="OPUNC04G27390"/>
</dbReference>
<feature type="compositionally biased region" description="Polar residues" evidence="1">
    <location>
        <begin position="9"/>
        <end position="28"/>
    </location>
</feature>
<evidence type="ECO:0000313" key="2">
    <source>
        <dbReference type="EnsemblPlants" id="OPUNC04G27390.1"/>
    </source>
</evidence>
<dbReference type="Proteomes" id="UP000026962">
    <property type="component" value="Chromosome 4"/>
</dbReference>
<accession>A0A0E0KWX0</accession>
<dbReference type="HOGENOM" id="CLU_1484307_0_0_1"/>
<feature type="compositionally biased region" description="Basic residues" evidence="1">
    <location>
        <begin position="42"/>
        <end position="52"/>
    </location>
</feature>
<reference evidence="2" key="2">
    <citation type="submission" date="2018-05" db="EMBL/GenBank/DDBJ databases">
        <title>OpunRS2 (Oryza punctata Reference Sequence Version 2).</title>
        <authorList>
            <person name="Zhang J."/>
            <person name="Kudrna D."/>
            <person name="Lee S."/>
            <person name="Talag J."/>
            <person name="Welchert J."/>
            <person name="Wing R.A."/>
        </authorList>
    </citation>
    <scope>NUCLEOTIDE SEQUENCE [LARGE SCALE GENOMIC DNA]</scope>
</reference>
<feature type="region of interest" description="Disordered" evidence="1">
    <location>
        <begin position="1"/>
        <end position="52"/>
    </location>
</feature>